<feature type="compositionally biased region" description="Basic residues" evidence="1">
    <location>
        <begin position="282"/>
        <end position="297"/>
    </location>
</feature>
<evidence type="ECO:0000313" key="3">
    <source>
        <dbReference type="EMBL" id="RIB11769.1"/>
    </source>
</evidence>
<organism evidence="3 4">
    <name type="scientific">Gigaspora rosea</name>
    <dbReference type="NCBI Taxonomy" id="44941"/>
    <lineage>
        <taxon>Eukaryota</taxon>
        <taxon>Fungi</taxon>
        <taxon>Fungi incertae sedis</taxon>
        <taxon>Mucoromycota</taxon>
        <taxon>Glomeromycotina</taxon>
        <taxon>Glomeromycetes</taxon>
        <taxon>Diversisporales</taxon>
        <taxon>Gigasporaceae</taxon>
        <taxon>Gigaspora</taxon>
    </lineage>
</organism>
<reference evidence="3 4" key="1">
    <citation type="submission" date="2018-06" db="EMBL/GenBank/DDBJ databases">
        <title>Comparative genomics reveals the genomic features of Rhizophagus irregularis, R. cerebriforme, R. diaphanum and Gigaspora rosea, and their symbiotic lifestyle signature.</title>
        <authorList>
            <person name="Morin E."/>
            <person name="San Clemente H."/>
            <person name="Chen E.C.H."/>
            <person name="De La Providencia I."/>
            <person name="Hainaut M."/>
            <person name="Kuo A."/>
            <person name="Kohler A."/>
            <person name="Murat C."/>
            <person name="Tang N."/>
            <person name="Roy S."/>
            <person name="Loubradou J."/>
            <person name="Henrissat B."/>
            <person name="Grigoriev I.V."/>
            <person name="Corradi N."/>
            <person name="Roux C."/>
            <person name="Martin F.M."/>
        </authorList>
    </citation>
    <scope>NUCLEOTIDE SEQUENCE [LARGE SCALE GENOMIC DNA]</scope>
    <source>
        <strain evidence="3 4">DAOM 194757</strain>
    </source>
</reference>
<feature type="region of interest" description="Disordered" evidence="1">
    <location>
        <begin position="217"/>
        <end position="242"/>
    </location>
</feature>
<feature type="chain" id="PRO_5017255250" evidence="2">
    <location>
        <begin position="17"/>
        <end position="297"/>
    </location>
</feature>
<dbReference type="STRING" id="44941.A0A397USK3"/>
<keyword evidence="4" id="KW-1185">Reference proteome</keyword>
<feature type="region of interest" description="Disordered" evidence="1">
    <location>
        <begin position="271"/>
        <end position="297"/>
    </location>
</feature>
<protein>
    <submittedName>
        <fullName evidence="3">Uncharacterized protein</fullName>
    </submittedName>
</protein>
<sequence>MSFLFIAFCFAKTITGNDKFVSGTALYRTSSFANNFREFTYKGFACNSESLVFPFEKNSIVFMVGRYVALVQMVPIFCSECDRILTLEDLTDSSPLLIYTAFVISNSYIPDNKGGHESFMMARRLYNGVTNNKNIDSKTYLSDDFQPSTAFSAAKVASQEEIDSHFNSIEEKYTTLTSQLPQKRQKIDLRNPSFTKSTNDKTSLNFAEIISQFQKSATSVKKPPIPSSPQTDFDSSQHIGNDHPIPCASQIYEDSSASMCDNQPFFPNLINVEQSKPDTNKKRATKPFRFSKNKHPI</sequence>
<dbReference type="OrthoDB" id="2431350at2759"/>
<dbReference type="AlphaFoldDB" id="A0A397USK3"/>
<name>A0A397USK3_9GLOM</name>
<keyword evidence="2" id="KW-0732">Signal</keyword>
<gene>
    <name evidence="3" type="ORF">C2G38_2202584</name>
</gene>
<feature type="compositionally biased region" description="Polar residues" evidence="1">
    <location>
        <begin position="228"/>
        <end position="239"/>
    </location>
</feature>
<evidence type="ECO:0000256" key="2">
    <source>
        <dbReference type="SAM" id="SignalP"/>
    </source>
</evidence>
<feature type="signal peptide" evidence="2">
    <location>
        <begin position="1"/>
        <end position="16"/>
    </location>
</feature>
<dbReference type="Proteomes" id="UP000266673">
    <property type="component" value="Unassembled WGS sequence"/>
</dbReference>
<proteinExistence type="predicted"/>
<accession>A0A397USK3</accession>
<comment type="caution">
    <text evidence="3">The sequence shown here is derived from an EMBL/GenBank/DDBJ whole genome shotgun (WGS) entry which is preliminary data.</text>
</comment>
<evidence type="ECO:0000313" key="4">
    <source>
        <dbReference type="Proteomes" id="UP000266673"/>
    </source>
</evidence>
<dbReference type="EMBL" id="QKWP01001098">
    <property type="protein sequence ID" value="RIB11769.1"/>
    <property type="molecule type" value="Genomic_DNA"/>
</dbReference>
<evidence type="ECO:0000256" key="1">
    <source>
        <dbReference type="SAM" id="MobiDB-lite"/>
    </source>
</evidence>